<dbReference type="GO" id="GO:0000725">
    <property type="term" value="P:recombinational repair"/>
    <property type="evidence" value="ECO:0007669"/>
    <property type="project" value="TreeGrafter"/>
</dbReference>
<dbReference type="PROSITE" id="PS51217">
    <property type="entry name" value="UVRD_HELICASE_CTER"/>
    <property type="match status" value="1"/>
</dbReference>
<keyword evidence="7" id="KW-0269">Exonuclease</keyword>
<dbReference type="GO" id="GO:0005524">
    <property type="term" value="F:ATP binding"/>
    <property type="evidence" value="ECO:0007669"/>
    <property type="project" value="UniProtKB-UniRule"/>
</dbReference>
<evidence type="ECO:0000256" key="3">
    <source>
        <dbReference type="ARBA" id="ARBA00022741"/>
    </source>
</evidence>
<evidence type="ECO:0000256" key="4">
    <source>
        <dbReference type="ARBA" id="ARBA00022763"/>
    </source>
</evidence>
<dbReference type="InterPro" id="IPR014017">
    <property type="entry name" value="DNA_helicase_UvrD-like_C"/>
</dbReference>
<keyword evidence="2" id="KW-0540">Nuclease</keyword>
<dbReference type="GO" id="GO:0004527">
    <property type="term" value="F:exonuclease activity"/>
    <property type="evidence" value="ECO:0007669"/>
    <property type="project" value="UniProtKB-KW"/>
</dbReference>
<proteinExistence type="inferred from homology"/>
<feature type="domain" description="UvrD-like helicase ATP-binding" evidence="17">
    <location>
        <begin position="17"/>
        <end position="360"/>
    </location>
</feature>
<dbReference type="InterPro" id="IPR011604">
    <property type="entry name" value="PDDEXK-like_dom_sf"/>
</dbReference>
<name>A0A542ZBB5_9ACTN</name>
<dbReference type="GO" id="GO:0005829">
    <property type="term" value="C:cytosol"/>
    <property type="evidence" value="ECO:0007669"/>
    <property type="project" value="TreeGrafter"/>
</dbReference>
<comment type="catalytic activity">
    <reaction evidence="14">
        <text>ATP + H2O = ADP + phosphate + H(+)</text>
        <dbReference type="Rhea" id="RHEA:13065"/>
        <dbReference type="ChEBI" id="CHEBI:15377"/>
        <dbReference type="ChEBI" id="CHEBI:15378"/>
        <dbReference type="ChEBI" id="CHEBI:30616"/>
        <dbReference type="ChEBI" id="CHEBI:43474"/>
        <dbReference type="ChEBI" id="CHEBI:456216"/>
        <dbReference type="EC" id="5.6.2.4"/>
    </reaction>
</comment>
<organism evidence="19 20">
    <name type="scientific">Propioniferax innocua</name>
    <dbReference type="NCBI Taxonomy" id="1753"/>
    <lineage>
        <taxon>Bacteria</taxon>
        <taxon>Bacillati</taxon>
        <taxon>Actinomycetota</taxon>
        <taxon>Actinomycetes</taxon>
        <taxon>Propionibacteriales</taxon>
        <taxon>Propionibacteriaceae</taxon>
        <taxon>Propioniferax</taxon>
    </lineage>
</organism>
<dbReference type="AlphaFoldDB" id="A0A542ZBB5"/>
<comment type="catalytic activity">
    <reaction evidence="12">
        <text>Couples ATP hydrolysis with the unwinding of duplex DNA by translocating in the 3'-5' direction.</text>
        <dbReference type="EC" id="5.6.2.4"/>
    </reaction>
</comment>
<dbReference type="PROSITE" id="PS51198">
    <property type="entry name" value="UVRD_HELICASE_ATP_BIND"/>
    <property type="match status" value="1"/>
</dbReference>
<evidence type="ECO:0000256" key="7">
    <source>
        <dbReference type="ARBA" id="ARBA00022839"/>
    </source>
</evidence>
<dbReference type="EMBL" id="VFOR01000002">
    <property type="protein sequence ID" value="TQL57634.1"/>
    <property type="molecule type" value="Genomic_DNA"/>
</dbReference>
<sequence length="1108" mass="120993">MNRREVDGDEVRRLLGIPFSDEQMDAIRAPLEPGVIIAGAGAGKTAVMAARVVWLVASGMVRPEQVLGLTFTRKAAGELAQRVGQSLERAGLGPSFAPGPEEWTGVDEVGEPVVMTYDAFAADLVAQHGLRIGVERDVTMLTDATRYRLAGRVVVRTDTRLEALSGLRPETIAERLLALDQGLASHLVSADDVIEHAHRQHAMWAEAPPARGGKPYKDVVTAQGVLAERLELAQLVGEYRSLKRELGVVEFADQMQVAARLVREVPVVGRIARENHAVVLLDEYQDTSAAQVEVLRRLFSGSAPDDGHGHPVTAVGDPFQAIYGWRGAAAANIGQFPEDFPATDGTRASSFTLAVNRRSAPAILDAANLVASDLRADAELEQDRNGARAGAAVRPLEGPVPQDGEEAEPGVVRAASFLTAPEEVGWLVDDIIAQHDRVGVRWGDMAVLARRNSDVAAIFDDLSDKDVPAEIVGLGGLLALPEIRDVVSMLRLVHDVTANPDLVGILTGPRWRIGPRDLALLGRRAQELVEDAPRGPASAGEGSGEEPEHRPDLAEALDEAVGEADPAEVVSLADALASPGSGAYSEEARERFDLVARELDHLRAHASEPLLDLVRRVIALIGVDIEVEAMPEFAVSDRRMQLLAFCDAVAEYVDIDGDATLAGLLAWFDAEEKYGVGLERRTPSDGDSVKLLTVHKAKGLEWPHVYVPGLVGKVFPSDSVTDNWTRRAEAVPAELRGDHESIPQLQDATKQALDDYHKELQAQQRLAEDRLAYVAMTRAKGHLTVSMHHWGKGLKKPRAVSPYFEAVAQVAFEQGGRGPWVEPDEVGDINPVKAEGECVSWPVELDPETIARRREAADAVARFRAGGGASGDDVDLTPDEAVIVAGWDADAERLIEEARRWRHGEPEVAVPHTVSVSDLLRARRNTGEYVDDIRRPMPRRPAPRARIGTRFHEWVEQYYVSLGLATVPLVDLDDVPDRGDPETADERDLAELARCFATGRYAEKHPLALEQPFSIVVEGQRVHGRIDAIFTEDTPQGRRYQVVDWKTGAKENTDPGQLALYQMACAELHDVPLEHVDAVFHHVRTDRTERPELPSTTELMTFLRRSRR</sequence>
<evidence type="ECO:0000256" key="6">
    <source>
        <dbReference type="ARBA" id="ARBA00022806"/>
    </source>
</evidence>
<evidence type="ECO:0000256" key="15">
    <source>
        <dbReference type="PROSITE-ProRule" id="PRU00560"/>
    </source>
</evidence>
<evidence type="ECO:0000256" key="5">
    <source>
        <dbReference type="ARBA" id="ARBA00022801"/>
    </source>
</evidence>
<evidence type="ECO:0000256" key="12">
    <source>
        <dbReference type="ARBA" id="ARBA00034617"/>
    </source>
</evidence>
<evidence type="ECO:0000259" key="17">
    <source>
        <dbReference type="PROSITE" id="PS51198"/>
    </source>
</evidence>
<protein>
    <recommendedName>
        <fullName evidence="13">DNA 3'-5' helicase</fullName>
        <ecNumber evidence="13">5.6.2.4</ecNumber>
    </recommendedName>
</protein>
<dbReference type="GO" id="GO:0003677">
    <property type="term" value="F:DNA binding"/>
    <property type="evidence" value="ECO:0007669"/>
    <property type="project" value="UniProtKB-KW"/>
</dbReference>
<evidence type="ECO:0000256" key="16">
    <source>
        <dbReference type="SAM" id="MobiDB-lite"/>
    </source>
</evidence>
<dbReference type="GO" id="GO:0033202">
    <property type="term" value="C:DNA helicase complex"/>
    <property type="evidence" value="ECO:0007669"/>
    <property type="project" value="TreeGrafter"/>
</dbReference>
<dbReference type="RefSeq" id="WP_142093493.1">
    <property type="nucleotide sequence ID" value="NZ_BAAAMD010000003.1"/>
</dbReference>
<dbReference type="InterPro" id="IPR000212">
    <property type="entry name" value="DNA_helicase_UvrD/REP"/>
</dbReference>
<feature type="region of interest" description="Disordered" evidence="16">
    <location>
        <begin position="386"/>
        <end position="406"/>
    </location>
</feature>
<comment type="similarity">
    <text evidence="1">Belongs to the helicase family. UvrD subfamily.</text>
</comment>
<dbReference type="InterPro" id="IPR038726">
    <property type="entry name" value="PDDEXK_AddAB-type"/>
</dbReference>
<dbReference type="Pfam" id="PF13361">
    <property type="entry name" value="UvrD_C"/>
    <property type="match status" value="2"/>
</dbReference>
<evidence type="ECO:0000256" key="8">
    <source>
        <dbReference type="ARBA" id="ARBA00022840"/>
    </source>
</evidence>
<accession>A0A542ZBB5</accession>
<evidence type="ECO:0000256" key="2">
    <source>
        <dbReference type="ARBA" id="ARBA00022722"/>
    </source>
</evidence>
<dbReference type="PANTHER" id="PTHR11070:SF55">
    <property type="entry name" value="DNA 3'-5' HELICASE"/>
    <property type="match status" value="1"/>
</dbReference>
<keyword evidence="8 15" id="KW-0067">ATP-binding</keyword>
<dbReference type="EC" id="5.6.2.4" evidence="13"/>
<keyword evidence="9" id="KW-0238">DNA-binding</keyword>
<keyword evidence="4" id="KW-0227">DNA damage</keyword>
<dbReference type="Gene3D" id="3.90.320.10">
    <property type="match status" value="1"/>
</dbReference>
<evidence type="ECO:0000313" key="20">
    <source>
        <dbReference type="Proteomes" id="UP000316196"/>
    </source>
</evidence>
<dbReference type="Gene3D" id="1.10.486.10">
    <property type="entry name" value="PCRA, domain 4"/>
    <property type="match status" value="1"/>
</dbReference>
<evidence type="ECO:0000259" key="18">
    <source>
        <dbReference type="PROSITE" id="PS51217"/>
    </source>
</evidence>
<dbReference type="OrthoDB" id="9806690at2"/>
<comment type="caution">
    <text evidence="19">The sequence shown here is derived from an EMBL/GenBank/DDBJ whole genome shotgun (WGS) entry which is preliminary data.</text>
</comment>
<dbReference type="Pfam" id="PF12705">
    <property type="entry name" value="PDDEXK_1"/>
    <property type="match status" value="1"/>
</dbReference>
<gene>
    <name evidence="19" type="ORF">FB460_1470</name>
</gene>
<keyword evidence="11" id="KW-0413">Isomerase</keyword>
<keyword evidence="20" id="KW-1185">Reference proteome</keyword>
<reference evidence="19 20" key="1">
    <citation type="submission" date="2019-06" db="EMBL/GenBank/DDBJ databases">
        <title>Sequencing the genomes of 1000 actinobacteria strains.</title>
        <authorList>
            <person name="Klenk H.-P."/>
        </authorList>
    </citation>
    <scope>NUCLEOTIDE SEQUENCE [LARGE SCALE GENOMIC DNA]</scope>
    <source>
        <strain evidence="19 20">DSM 8251</strain>
    </source>
</reference>
<dbReference type="SUPFAM" id="SSF52540">
    <property type="entry name" value="P-loop containing nucleoside triphosphate hydrolases"/>
    <property type="match status" value="1"/>
</dbReference>
<keyword evidence="10" id="KW-0234">DNA repair</keyword>
<evidence type="ECO:0000256" key="1">
    <source>
        <dbReference type="ARBA" id="ARBA00009922"/>
    </source>
</evidence>
<keyword evidence="6 15" id="KW-0347">Helicase</keyword>
<dbReference type="InterPro" id="IPR013986">
    <property type="entry name" value="DExx_box_DNA_helicase_dom_sf"/>
</dbReference>
<dbReference type="CDD" id="cd17932">
    <property type="entry name" value="DEXQc_UvrD"/>
    <property type="match status" value="1"/>
</dbReference>
<dbReference type="GO" id="GO:0043138">
    <property type="term" value="F:3'-5' DNA helicase activity"/>
    <property type="evidence" value="ECO:0007669"/>
    <property type="project" value="UniProtKB-EC"/>
</dbReference>
<dbReference type="SUPFAM" id="SSF52980">
    <property type="entry name" value="Restriction endonuclease-like"/>
    <property type="match status" value="1"/>
</dbReference>
<evidence type="ECO:0000313" key="19">
    <source>
        <dbReference type="EMBL" id="TQL57634.1"/>
    </source>
</evidence>
<dbReference type="Gene3D" id="1.10.10.160">
    <property type="match status" value="1"/>
</dbReference>
<dbReference type="InterPro" id="IPR014016">
    <property type="entry name" value="UvrD-like_ATP-bd"/>
</dbReference>
<keyword evidence="3 15" id="KW-0547">Nucleotide-binding</keyword>
<dbReference type="InterPro" id="IPR011335">
    <property type="entry name" value="Restrct_endonuc-II-like"/>
</dbReference>
<evidence type="ECO:0000256" key="9">
    <source>
        <dbReference type="ARBA" id="ARBA00023125"/>
    </source>
</evidence>
<evidence type="ECO:0000256" key="13">
    <source>
        <dbReference type="ARBA" id="ARBA00034808"/>
    </source>
</evidence>
<dbReference type="InterPro" id="IPR027417">
    <property type="entry name" value="P-loop_NTPase"/>
</dbReference>
<dbReference type="Pfam" id="PF00580">
    <property type="entry name" value="UvrD-helicase"/>
    <property type="match status" value="1"/>
</dbReference>
<dbReference type="Proteomes" id="UP000316196">
    <property type="component" value="Unassembled WGS sequence"/>
</dbReference>
<evidence type="ECO:0000256" key="10">
    <source>
        <dbReference type="ARBA" id="ARBA00023204"/>
    </source>
</evidence>
<evidence type="ECO:0000256" key="14">
    <source>
        <dbReference type="ARBA" id="ARBA00048988"/>
    </source>
</evidence>
<feature type="binding site" evidence="15">
    <location>
        <begin position="38"/>
        <end position="45"/>
    </location>
    <ligand>
        <name>ATP</name>
        <dbReference type="ChEBI" id="CHEBI:30616"/>
    </ligand>
</feature>
<dbReference type="PANTHER" id="PTHR11070">
    <property type="entry name" value="UVRD / RECB / PCRA DNA HELICASE FAMILY MEMBER"/>
    <property type="match status" value="1"/>
</dbReference>
<feature type="region of interest" description="Disordered" evidence="16">
    <location>
        <begin position="530"/>
        <end position="551"/>
    </location>
</feature>
<dbReference type="Gene3D" id="3.40.50.300">
    <property type="entry name" value="P-loop containing nucleotide triphosphate hydrolases"/>
    <property type="match status" value="3"/>
</dbReference>
<feature type="domain" description="UvrD-like helicase C-terminal" evidence="18">
    <location>
        <begin position="361"/>
        <end position="699"/>
    </location>
</feature>
<evidence type="ECO:0000256" key="11">
    <source>
        <dbReference type="ARBA" id="ARBA00023235"/>
    </source>
</evidence>
<keyword evidence="5 15" id="KW-0378">Hydrolase</keyword>